<proteinExistence type="predicted"/>
<protein>
    <submittedName>
        <fullName evidence="1">Uncharacterized protein</fullName>
    </submittedName>
</protein>
<evidence type="ECO:0000313" key="1">
    <source>
        <dbReference type="EMBL" id="KAK3710917.1"/>
    </source>
</evidence>
<comment type="caution">
    <text evidence="1">The sequence shown here is derived from an EMBL/GenBank/DDBJ whole genome shotgun (WGS) entry which is preliminary data.</text>
</comment>
<evidence type="ECO:0000313" key="2">
    <source>
        <dbReference type="Proteomes" id="UP001281147"/>
    </source>
</evidence>
<name>A0ACC3N6R4_9PEZI</name>
<dbReference type="EMBL" id="JAUTXU010000080">
    <property type="protein sequence ID" value="KAK3710917.1"/>
    <property type="molecule type" value="Genomic_DNA"/>
</dbReference>
<gene>
    <name evidence="1" type="ORF">LTR37_009938</name>
</gene>
<dbReference type="Proteomes" id="UP001281147">
    <property type="component" value="Unassembled WGS sequence"/>
</dbReference>
<sequence length="112" mass="12139">MSTDIAGLREQIIANAFRVFPEKAALRETLGQTYPSGDNFNISVTAIPDARCPKGSEPYQATLIVLRASGQVETLLKGSVEGRAVRFEAKATNRVIHALEGLLHETAVTLMK</sequence>
<keyword evidence="2" id="KW-1185">Reference proteome</keyword>
<reference evidence="1" key="1">
    <citation type="submission" date="2023-07" db="EMBL/GenBank/DDBJ databases">
        <title>Black Yeasts Isolated from many extreme environments.</title>
        <authorList>
            <person name="Coleine C."/>
            <person name="Stajich J.E."/>
            <person name="Selbmann L."/>
        </authorList>
    </citation>
    <scope>NUCLEOTIDE SEQUENCE</scope>
    <source>
        <strain evidence="1">CCFEE 5714</strain>
    </source>
</reference>
<accession>A0ACC3N6R4</accession>
<organism evidence="1 2">
    <name type="scientific">Vermiconidia calcicola</name>
    <dbReference type="NCBI Taxonomy" id="1690605"/>
    <lineage>
        <taxon>Eukaryota</taxon>
        <taxon>Fungi</taxon>
        <taxon>Dikarya</taxon>
        <taxon>Ascomycota</taxon>
        <taxon>Pezizomycotina</taxon>
        <taxon>Dothideomycetes</taxon>
        <taxon>Dothideomycetidae</taxon>
        <taxon>Mycosphaerellales</taxon>
        <taxon>Extremaceae</taxon>
        <taxon>Vermiconidia</taxon>
    </lineage>
</organism>